<evidence type="ECO:0000313" key="11">
    <source>
        <dbReference type="Proteomes" id="UP001524478"/>
    </source>
</evidence>
<dbReference type="Pfam" id="PF01678">
    <property type="entry name" value="DAP_epimerase"/>
    <property type="match status" value="2"/>
</dbReference>
<evidence type="ECO:0000256" key="9">
    <source>
        <dbReference type="PROSITE-ProRule" id="PRU10125"/>
    </source>
</evidence>
<reference evidence="10 11" key="1">
    <citation type="submission" date="2022-06" db="EMBL/GenBank/DDBJ databases">
        <title>Isolation of gut microbiota from human fecal samples.</title>
        <authorList>
            <person name="Pamer E.G."/>
            <person name="Barat B."/>
            <person name="Waligurski E."/>
            <person name="Medina S."/>
            <person name="Paddock L."/>
            <person name="Mostad J."/>
        </authorList>
    </citation>
    <scope>NUCLEOTIDE SEQUENCE [LARGE SCALE GENOMIC DNA]</scope>
    <source>
        <strain evidence="10 11">DFI.7.95</strain>
    </source>
</reference>
<protein>
    <recommendedName>
        <fullName evidence="3 8">Diaminopimelate epimerase</fullName>
        <shortName evidence="8">DAP epimerase</shortName>
        <ecNumber evidence="3 8">5.1.1.7</ecNumber>
    </recommendedName>
    <alternativeName>
        <fullName evidence="8">PLP-independent amino acid racemase</fullName>
    </alternativeName>
</protein>
<dbReference type="RefSeq" id="WP_256313131.1">
    <property type="nucleotide sequence ID" value="NZ_JANGAC010000032.1"/>
</dbReference>
<keyword evidence="11" id="KW-1185">Reference proteome</keyword>
<evidence type="ECO:0000256" key="4">
    <source>
        <dbReference type="ARBA" id="ARBA00022605"/>
    </source>
</evidence>
<evidence type="ECO:0000256" key="8">
    <source>
        <dbReference type="HAMAP-Rule" id="MF_00197"/>
    </source>
</evidence>
<keyword evidence="4 8" id="KW-0028">Amino-acid biosynthesis</keyword>
<dbReference type="HAMAP" id="MF_00197">
    <property type="entry name" value="DAP_epimerase"/>
    <property type="match status" value="1"/>
</dbReference>
<evidence type="ECO:0000256" key="2">
    <source>
        <dbReference type="ARBA" id="ARBA00010219"/>
    </source>
</evidence>
<feature type="active site" description="Proton acceptor" evidence="8">
    <location>
        <position position="221"/>
    </location>
</feature>
<comment type="similarity">
    <text evidence="2 8">Belongs to the diaminopimelate epimerase family.</text>
</comment>
<dbReference type="InterPro" id="IPR001653">
    <property type="entry name" value="DAP_epimerase_DapF"/>
</dbReference>
<feature type="binding site" evidence="8">
    <location>
        <begin position="222"/>
        <end position="223"/>
    </location>
    <ligand>
        <name>substrate</name>
    </ligand>
</feature>
<evidence type="ECO:0000256" key="6">
    <source>
        <dbReference type="ARBA" id="ARBA00023235"/>
    </source>
</evidence>
<comment type="pathway">
    <text evidence="1 8">Amino-acid biosynthesis; L-lysine biosynthesis via DAP pathway; DL-2,6-diaminopimelate from LL-2,6-diaminopimelate: step 1/1.</text>
</comment>
<feature type="active site" description="Proton donor" evidence="8">
    <location>
        <position position="71"/>
    </location>
</feature>
<evidence type="ECO:0000256" key="1">
    <source>
        <dbReference type="ARBA" id="ARBA00005196"/>
    </source>
</evidence>
<dbReference type="EC" id="5.1.1.7" evidence="3 8"/>
<evidence type="ECO:0000256" key="7">
    <source>
        <dbReference type="ARBA" id="ARBA00051712"/>
    </source>
</evidence>
<feature type="binding site" evidence="8">
    <location>
        <begin position="212"/>
        <end position="213"/>
    </location>
    <ligand>
        <name>substrate</name>
    </ligand>
</feature>
<feature type="binding site" evidence="8">
    <location>
        <position position="194"/>
    </location>
    <ligand>
        <name>substrate</name>
    </ligand>
</feature>
<feature type="site" description="Could be important to modulate the pK values of the two catalytic cysteine residues" evidence="8">
    <location>
        <position position="163"/>
    </location>
</feature>
<comment type="subcellular location">
    <subcellularLocation>
        <location evidence="8">Cytoplasm</location>
    </subcellularLocation>
</comment>
<keyword evidence="8" id="KW-0963">Cytoplasm</keyword>
<comment type="caution">
    <text evidence="10">The sequence shown here is derived from an EMBL/GenBank/DDBJ whole genome shotgun (WGS) entry which is preliminary data.</text>
</comment>
<accession>A0ABT1SH29</accession>
<name>A0ABT1SH29_9FIRM</name>
<dbReference type="EMBL" id="JANGAC010000032">
    <property type="protein sequence ID" value="MCQ4925794.1"/>
    <property type="molecule type" value="Genomic_DNA"/>
</dbReference>
<comment type="catalytic activity">
    <reaction evidence="7 8">
        <text>(2S,6S)-2,6-diaminopimelate = meso-2,6-diaminopimelate</text>
        <dbReference type="Rhea" id="RHEA:15393"/>
        <dbReference type="ChEBI" id="CHEBI:57609"/>
        <dbReference type="ChEBI" id="CHEBI:57791"/>
        <dbReference type="EC" id="5.1.1.7"/>
    </reaction>
</comment>
<dbReference type="InterPro" id="IPR018510">
    <property type="entry name" value="DAP_epimerase_AS"/>
</dbReference>
<dbReference type="PANTHER" id="PTHR31689">
    <property type="entry name" value="DIAMINOPIMELATE EPIMERASE, CHLOROPLASTIC"/>
    <property type="match status" value="1"/>
</dbReference>
<feature type="binding site" evidence="8">
    <location>
        <position position="62"/>
    </location>
    <ligand>
        <name>substrate</name>
    </ligand>
</feature>
<proteinExistence type="inferred from homology"/>
<dbReference type="GO" id="GO:0008837">
    <property type="term" value="F:diaminopimelate epimerase activity"/>
    <property type="evidence" value="ECO:0007669"/>
    <property type="project" value="UniProtKB-EC"/>
</dbReference>
<dbReference type="PANTHER" id="PTHR31689:SF0">
    <property type="entry name" value="DIAMINOPIMELATE EPIMERASE"/>
    <property type="match status" value="1"/>
</dbReference>
<comment type="caution">
    <text evidence="8">Lacks conserved residue(s) required for the propagation of feature annotation.</text>
</comment>
<evidence type="ECO:0000256" key="5">
    <source>
        <dbReference type="ARBA" id="ARBA00023154"/>
    </source>
</evidence>
<feature type="binding site" evidence="8">
    <location>
        <position position="11"/>
    </location>
    <ligand>
        <name>substrate</name>
    </ligand>
</feature>
<evidence type="ECO:0000256" key="3">
    <source>
        <dbReference type="ARBA" id="ARBA00013080"/>
    </source>
</evidence>
<feature type="site" description="Could be important to modulate the pK values of the two catalytic cysteine residues" evidence="8">
    <location>
        <position position="212"/>
    </location>
</feature>
<comment type="subunit">
    <text evidence="8">Homodimer.</text>
</comment>
<evidence type="ECO:0000313" key="10">
    <source>
        <dbReference type="EMBL" id="MCQ4925794.1"/>
    </source>
</evidence>
<dbReference type="NCBIfam" id="TIGR00652">
    <property type="entry name" value="DapF"/>
    <property type="match status" value="1"/>
</dbReference>
<sequence length="281" mass="31080">MKFDKYVAAGNDFILFNGIKDTEKNYNELALRVCNRHFGIGADGIMVCKKSNIADIKMLYYNSDGSKGEMCGNGIRSFTKYIYDYDIVRKKIISIETLAGIKYITIETDESGKANMIKVDMGEPIFEGSRVPVTIDKEKIIEEIISIDGKDYKFSALTVGVPHVVIFVEDIKSIDINDLGKKIENYSLFPKKTNVNFVKIIDYGNINIYTWERGAGRTLGCGTGSCASVVVGNLLHKLGNKVNVNTEGGSLIVELEDNYKIFMTGSATHIASGEFVNGLSK</sequence>
<dbReference type="Gene3D" id="3.10.310.10">
    <property type="entry name" value="Diaminopimelate Epimerase, Chain A, domain 1"/>
    <property type="match status" value="2"/>
</dbReference>
<feature type="binding site" evidence="8">
    <location>
        <begin position="72"/>
        <end position="73"/>
    </location>
    <ligand>
        <name>substrate</name>
    </ligand>
</feature>
<dbReference type="Proteomes" id="UP001524478">
    <property type="component" value="Unassembled WGS sequence"/>
</dbReference>
<keyword evidence="5 8" id="KW-0457">Lysine biosynthesis</keyword>
<organism evidence="10 11">
    <name type="scientific">Tissierella carlieri</name>
    <dbReference type="NCBI Taxonomy" id="689904"/>
    <lineage>
        <taxon>Bacteria</taxon>
        <taxon>Bacillati</taxon>
        <taxon>Bacillota</taxon>
        <taxon>Tissierellia</taxon>
        <taxon>Tissierellales</taxon>
        <taxon>Tissierellaceae</taxon>
        <taxon>Tissierella</taxon>
    </lineage>
</organism>
<gene>
    <name evidence="8 10" type="primary">dapF</name>
    <name evidence="10" type="ORF">NE686_22065</name>
</gene>
<dbReference type="SUPFAM" id="SSF54506">
    <property type="entry name" value="Diaminopimelate epimerase-like"/>
    <property type="match status" value="2"/>
</dbReference>
<keyword evidence="6 8" id="KW-0413">Isomerase</keyword>
<feature type="active site" evidence="9">
    <location>
        <position position="71"/>
    </location>
</feature>
<dbReference type="PROSITE" id="PS01326">
    <property type="entry name" value="DAP_EPIMERASE"/>
    <property type="match status" value="1"/>
</dbReference>
<comment type="function">
    <text evidence="8">Catalyzes the stereoinversion of LL-2,6-diaminopimelate (L,L-DAP) to meso-diaminopimelate (meso-DAP), a precursor of L-lysine and an essential component of the bacterial peptidoglycan.</text>
</comment>